<reference evidence="5" key="2">
    <citation type="submission" date="2020-10" db="EMBL/GenBank/DDBJ databases">
        <authorList>
            <person name="Cooper E.A."/>
            <person name="Brenton Z.W."/>
            <person name="Flinn B.S."/>
            <person name="Jenkins J."/>
            <person name="Shu S."/>
            <person name="Flowers D."/>
            <person name="Luo F."/>
            <person name="Wang Y."/>
            <person name="Xia P."/>
            <person name="Barry K."/>
            <person name="Daum C."/>
            <person name="Lipzen A."/>
            <person name="Yoshinaga Y."/>
            <person name="Schmutz J."/>
            <person name="Saski C."/>
            <person name="Vermerris W."/>
            <person name="Kresovich S."/>
        </authorList>
    </citation>
    <scope>NUCLEOTIDE SEQUENCE</scope>
</reference>
<dbReference type="EMBL" id="CM027680">
    <property type="protein sequence ID" value="KAG0546809.1"/>
    <property type="molecule type" value="Genomic_DNA"/>
</dbReference>
<protein>
    <recommendedName>
        <fullName evidence="7">Cell number regulator 10</fullName>
    </recommendedName>
</protein>
<comment type="caution">
    <text evidence="5">The sequence shown here is derived from an EMBL/GenBank/DDBJ whole genome shotgun (WGS) entry which is preliminary data.</text>
</comment>
<sequence>MYPDAAPYEAAPGGVVVAPVAGLFPGAGASREWSSGLFDCFDDFDTCCLTFWCPCITFGRTAEIVDHGTTSCGTSGALFALIEYLSGTWCTWAYSCTYRGRMRAQHGLPEAPCADFLVHLCCLPCALCQEYRELKARGYEPVLGWEFNAQRAAAGVAMSAPAAQGMGR</sequence>
<dbReference type="GO" id="GO:0016020">
    <property type="term" value="C:membrane"/>
    <property type="evidence" value="ECO:0007669"/>
    <property type="project" value="UniProtKB-SubCell"/>
</dbReference>
<comment type="subcellular location">
    <subcellularLocation>
        <location evidence="1">Membrane</location>
    </subcellularLocation>
</comment>
<dbReference type="Proteomes" id="UP000807115">
    <property type="component" value="Chromosome 1"/>
</dbReference>
<evidence type="ECO:0000256" key="1">
    <source>
        <dbReference type="ARBA" id="ARBA00004370"/>
    </source>
</evidence>
<organism evidence="5 6">
    <name type="scientific">Sorghum bicolor</name>
    <name type="common">Sorghum</name>
    <name type="synonym">Sorghum vulgare</name>
    <dbReference type="NCBI Taxonomy" id="4558"/>
    <lineage>
        <taxon>Eukaryota</taxon>
        <taxon>Viridiplantae</taxon>
        <taxon>Streptophyta</taxon>
        <taxon>Embryophyta</taxon>
        <taxon>Tracheophyta</taxon>
        <taxon>Spermatophyta</taxon>
        <taxon>Magnoliopsida</taxon>
        <taxon>Liliopsida</taxon>
        <taxon>Poales</taxon>
        <taxon>Poaceae</taxon>
        <taxon>PACMAD clade</taxon>
        <taxon>Panicoideae</taxon>
        <taxon>Andropogonodae</taxon>
        <taxon>Andropogoneae</taxon>
        <taxon>Sorghinae</taxon>
        <taxon>Sorghum</taxon>
    </lineage>
</organism>
<evidence type="ECO:0000256" key="2">
    <source>
        <dbReference type="ARBA" id="ARBA00022692"/>
    </source>
</evidence>
<evidence type="ECO:0000256" key="3">
    <source>
        <dbReference type="ARBA" id="ARBA00022989"/>
    </source>
</evidence>
<name>A0A921RUI5_SORBI</name>
<keyword evidence="4" id="KW-0472">Membrane</keyword>
<dbReference type="Pfam" id="PF04749">
    <property type="entry name" value="PLAC8"/>
    <property type="match status" value="1"/>
</dbReference>
<gene>
    <name evidence="5" type="ORF">BDA96_01G025800</name>
</gene>
<dbReference type="NCBIfam" id="TIGR01571">
    <property type="entry name" value="A_thal_Cys_rich"/>
    <property type="match status" value="1"/>
</dbReference>
<evidence type="ECO:0000313" key="6">
    <source>
        <dbReference type="Proteomes" id="UP000807115"/>
    </source>
</evidence>
<dbReference type="PANTHER" id="PTHR15907">
    <property type="entry name" value="DUF614 FAMILY PROTEIN-RELATED"/>
    <property type="match status" value="1"/>
</dbReference>
<dbReference type="AlphaFoldDB" id="A0A921RUI5"/>
<reference evidence="5" key="1">
    <citation type="journal article" date="2019" name="BMC Genomics">
        <title>A new reference genome for Sorghum bicolor reveals high levels of sequence similarity between sweet and grain genotypes: implications for the genetics of sugar metabolism.</title>
        <authorList>
            <person name="Cooper E.A."/>
            <person name="Brenton Z.W."/>
            <person name="Flinn B.S."/>
            <person name="Jenkins J."/>
            <person name="Shu S."/>
            <person name="Flowers D."/>
            <person name="Luo F."/>
            <person name="Wang Y."/>
            <person name="Xia P."/>
            <person name="Barry K."/>
            <person name="Daum C."/>
            <person name="Lipzen A."/>
            <person name="Yoshinaga Y."/>
            <person name="Schmutz J."/>
            <person name="Saski C."/>
            <person name="Vermerris W."/>
            <person name="Kresovich S."/>
        </authorList>
    </citation>
    <scope>NUCLEOTIDE SEQUENCE</scope>
</reference>
<evidence type="ECO:0008006" key="7">
    <source>
        <dbReference type="Google" id="ProtNLM"/>
    </source>
</evidence>
<evidence type="ECO:0000256" key="4">
    <source>
        <dbReference type="ARBA" id="ARBA00023136"/>
    </source>
</evidence>
<evidence type="ECO:0000313" key="5">
    <source>
        <dbReference type="EMBL" id="KAG0546809.1"/>
    </source>
</evidence>
<proteinExistence type="predicted"/>
<dbReference type="InterPro" id="IPR006461">
    <property type="entry name" value="PLAC_motif_containing"/>
</dbReference>
<keyword evidence="2" id="KW-0812">Transmembrane</keyword>
<keyword evidence="3" id="KW-1133">Transmembrane helix</keyword>
<accession>A0A921RUI5</accession>